<reference evidence="1" key="1">
    <citation type="submission" date="2018-05" db="EMBL/GenBank/DDBJ databases">
        <authorList>
            <person name="Lanie J.A."/>
            <person name="Ng W.-L."/>
            <person name="Kazmierczak K.M."/>
            <person name="Andrzejewski T.M."/>
            <person name="Davidsen T.M."/>
            <person name="Wayne K.J."/>
            <person name="Tettelin H."/>
            <person name="Glass J.I."/>
            <person name="Rusch D."/>
            <person name="Podicherti R."/>
            <person name="Tsui H.-C.T."/>
            <person name="Winkler M.E."/>
        </authorList>
    </citation>
    <scope>NUCLEOTIDE SEQUENCE</scope>
</reference>
<organism evidence="1">
    <name type="scientific">marine metagenome</name>
    <dbReference type="NCBI Taxonomy" id="408172"/>
    <lineage>
        <taxon>unclassified sequences</taxon>
        <taxon>metagenomes</taxon>
        <taxon>ecological metagenomes</taxon>
    </lineage>
</organism>
<dbReference type="EMBL" id="UINC01019821">
    <property type="protein sequence ID" value="SVA83831.1"/>
    <property type="molecule type" value="Genomic_DNA"/>
</dbReference>
<gene>
    <name evidence="1" type="ORF">METZ01_LOCUS136685</name>
</gene>
<dbReference type="AlphaFoldDB" id="A0A381Z4G4"/>
<sequence length="101" mass="11312">MELGPLLVEGLLAVGGRAIVETDGWYVTYVEFPGDVDIFIQRATGILQAISGTEILEFRTRRLAHEDWAETWKRGLAARFITERILVRPSWIAAPTNTAQV</sequence>
<proteinExistence type="predicted"/>
<accession>A0A381Z4G4</accession>
<protein>
    <submittedName>
        <fullName evidence="1">Uncharacterized protein</fullName>
    </submittedName>
</protein>
<feature type="non-terminal residue" evidence="1">
    <location>
        <position position="101"/>
    </location>
</feature>
<evidence type="ECO:0000313" key="1">
    <source>
        <dbReference type="EMBL" id="SVA83831.1"/>
    </source>
</evidence>
<dbReference type="Pfam" id="PF06325">
    <property type="entry name" value="PrmA"/>
    <property type="match status" value="1"/>
</dbReference>
<name>A0A381Z4G4_9ZZZZ</name>